<reference evidence="5" key="1">
    <citation type="journal article" date="2015" name="Genome Biol. Evol.">
        <title>Physical Mapping and Refinement of the Painted Turtle Genome (Chrysemys picta) Inform Amniote Genome Evolution and Challenge Turtle-Bird Chromosomal Conservation.</title>
        <authorList>
            <person name="Badenhorst D."/>
            <person name="Hillier L.W."/>
            <person name="Literman R."/>
            <person name="Montiel E.E."/>
            <person name="Radhakrishnan S."/>
            <person name="Shen Y."/>
            <person name="Minx P."/>
            <person name="Janes D.E."/>
            <person name="Warren W.C."/>
            <person name="Edwards S.V."/>
            <person name="Valenzuela N."/>
        </authorList>
    </citation>
    <scope>NUCLEOTIDE SEQUENCE [LARGE SCALE GENOMIC DNA]</scope>
</reference>
<dbReference type="CDD" id="cd23949">
    <property type="entry name" value="Niban-like"/>
    <property type="match status" value="1"/>
</dbReference>
<feature type="region of interest" description="Disordered" evidence="3">
    <location>
        <begin position="711"/>
        <end position="753"/>
    </location>
</feature>
<protein>
    <submittedName>
        <fullName evidence="5">Niban apoptosis regulator 1</fullName>
    </submittedName>
</protein>
<dbReference type="PANTHER" id="PTHR14392">
    <property type="entry name" value="NIBAN FAMILY MEMBER"/>
    <property type="match status" value="1"/>
</dbReference>
<proteinExistence type="inferred from homology"/>
<dbReference type="Proteomes" id="UP000694380">
    <property type="component" value="Chromosome 8"/>
</dbReference>
<dbReference type="InterPro" id="IPR059060">
    <property type="entry name" value="Niban_1/2/3_dom"/>
</dbReference>
<dbReference type="Pfam" id="PF26089">
    <property type="entry name" value="PH_Niban2"/>
    <property type="match status" value="1"/>
</dbReference>
<feature type="coiled-coil region" evidence="2">
    <location>
        <begin position="240"/>
        <end position="267"/>
    </location>
</feature>
<feature type="domain" description="Niban 1/2/3" evidence="4">
    <location>
        <begin position="293"/>
        <end position="462"/>
    </location>
</feature>
<dbReference type="GeneTree" id="ENSGT00940000154149"/>
<reference evidence="5" key="3">
    <citation type="submission" date="2025-09" db="UniProtKB">
        <authorList>
            <consortium name="Ensembl"/>
        </authorList>
    </citation>
    <scope>IDENTIFICATION</scope>
</reference>
<comment type="similarity">
    <text evidence="1">Belongs to the Niban family.</text>
</comment>
<feature type="region of interest" description="Disordered" evidence="3">
    <location>
        <begin position="908"/>
        <end position="947"/>
    </location>
</feature>
<evidence type="ECO:0000313" key="6">
    <source>
        <dbReference type="Proteomes" id="UP000694380"/>
    </source>
</evidence>
<gene>
    <name evidence="5" type="primary">NIBAN1</name>
</gene>
<accession>A0A8C3HR95</accession>
<evidence type="ECO:0000256" key="3">
    <source>
        <dbReference type="SAM" id="MobiDB-lite"/>
    </source>
</evidence>
<feature type="compositionally biased region" description="Low complexity" evidence="3">
    <location>
        <begin position="555"/>
        <end position="569"/>
    </location>
</feature>
<name>A0A8C3HR95_CHRPI</name>
<evidence type="ECO:0000256" key="2">
    <source>
        <dbReference type="SAM" id="Coils"/>
    </source>
</evidence>
<dbReference type="Ensembl" id="ENSCPBT00000025764.1">
    <property type="protein sequence ID" value="ENSCPBP00000021876.1"/>
    <property type="gene ID" value="ENSCPBG00000015697.1"/>
</dbReference>
<feature type="compositionally biased region" description="Polar residues" evidence="3">
    <location>
        <begin position="922"/>
        <end position="934"/>
    </location>
</feature>
<feature type="compositionally biased region" description="Basic and acidic residues" evidence="3">
    <location>
        <begin position="732"/>
        <end position="743"/>
    </location>
</feature>
<dbReference type="InterPro" id="IPR026088">
    <property type="entry name" value="Niban-like"/>
</dbReference>
<evidence type="ECO:0000259" key="4">
    <source>
        <dbReference type="Pfam" id="PF26086"/>
    </source>
</evidence>
<evidence type="ECO:0000313" key="5">
    <source>
        <dbReference type="Ensembl" id="ENSCPBP00000021876.1"/>
    </source>
</evidence>
<sequence length="947" mass="107255">MGGSASSLLDESKCSYIRGKTQAVIKNFSPHYQRQYAVAFCKHIQNELEQHRNFQSQFLKTKAYQKGVSPKYRILPAGGKVLTSEEDYNLLSDKHFPDPVASNEKENAQAFVLLPKEFPVYLWQPYLKHSYYCFEDPEAQKQFSAVLNDCVRHLNQDFLKQTTFDAQAFLEAVQFFRQEKGHYGSWEMITGNEIQILSNLVMEELLPNLQTMLLPKMKGKRNDKKRVWFAIVEETYNLVQEQVSEGLNTLKEECKDLTKNLEGTIRSDMDQILNSKNYLAGKIKATVSEPAEKCCMENIQPFLPSILEELMGPVSSGFSEVRLLFEKEVNEISQDFQKTNDATKLKENLKQLMNLPFNSVKMEPCYLKVNLLQEQLQDLKSRFKFYHIDFVVQRTQNFMQELMENAVYTFEQLLSLSSQGDTVKISTAIEKVKLRVLKQYDYDSSTIRKKIFQEALVQITLPTMQKTLASACKPELQKYEQYIFADYTRVIQVENVYEEILFQTLLDETLKVIKEAAILKKHNLFEDNVNLPYESVSSLTDLKTPSGSAQASPAKKLSTTLTETSDTETQSNELLVVSEKMIQEKCHDARKPSDNEEAVYVNVSSSPAISREKVIITDITDKPASHPFTPKEEKDVEEITSQNENAVETKFGGNTEKENKVQEEERSLTVPGTVNEIRSLLMVTVELPAVAPSENKKEVANEYEILKWQEHGEESDENSKTNAETDQTDQVVNKEVEHSELKVEQPPPSSFGTGDMKSMIISEAGNHATQAECLEVAEKLDMSQKSKAEMETNQSVWYTGLESCKGLHDKSQPEAHTESIVGDRRSDLEEAGEDHIHADPMETEVESFPGCSAESPDAIQVPILSIENLRIETTNDFQVSLVLEEDELSTAEVTVDIKSESFPVTVTDECQPAGAPSLRAEITSSVGSETVTQENSEDSCTEQHSEE</sequence>
<organism evidence="5 6">
    <name type="scientific">Chrysemys picta bellii</name>
    <name type="common">Western painted turtle</name>
    <name type="synonym">Emys bellii</name>
    <dbReference type="NCBI Taxonomy" id="8478"/>
    <lineage>
        <taxon>Eukaryota</taxon>
        <taxon>Metazoa</taxon>
        <taxon>Chordata</taxon>
        <taxon>Craniata</taxon>
        <taxon>Vertebrata</taxon>
        <taxon>Euteleostomi</taxon>
        <taxon>Archelosauria</taxon>
        <taxon>Testudinata</taxon>
        <taxon>Testudines</taxon>
        <taxon>Cryptodira</taxon>
        <taxon>Durocryptodira</taxon>
        <taxon>Testudinoidea</taxon>
        <taxon>Emydidae</taxon>
        <taxon>Chrysemys</taxon>
    </lineage>
</organism>
<reference evidence="5" key="2">
    <citation type="submission" date="2025-08" db="UniProtKB">
        <authorList>
            <consortium name="Ensembl"/>
        </authorList>
    </citation>
    <scope>IDENTIFICATION</scope>
</reference>
<feature type="compositionally biased region" description="Polar residues" evidence="3">
    <location>
        <begin position="720"/>
        <end position="731"/>
    </location>
</feature>
<dbReference type="AlphaFoldDB" id="A0A8C3HR95"/>
<feature type="compositionally biased region" description="Polar residues" evidence="3">
    <location>
        <begin position="542"/>
        <end position="551"/>
    </location>
</feature>
<dbReference type="PANTHER" id="PTHR14392:SF3">
    <property type="entry name" value="PROTEIN NIBAN 1"/>
    <property type="match status" value="1"/>
</dbReference>
<evidence type="ECO:0000256" key="1">
    <source>
        <dbReference type="ARBA" id="ARBA00010251"/>
    </source>
</evidence>
<keyword evidence="6" id="KW-1185">Reference proteome</keyword>
<dbReference type="Pfam" id="PF26086">
    <property type="entry name" value="Niban2"/>
    <property type="match status" value="1"/>
</dbReference>
<keyword evidence="2" id="KW-0175">Coiled coil</keyword>
<feature type="region of interest" description="Disordered" evidence="3">
    <location>
        <begin position="542"/>
        <end position="570"/>
    </location>
</feature>